<name>A0A4R6RKT5_9HYPH</name>
<dbReference type="AlphaFoldDB" id="A0A4R6RKT5"/>
<dbReference type="InterPro" id="IPR029058">
    <property type="entry name" value="AB_hydrolase_fold"/>
</dbReference>
<evidence type="ECO:0000256" key="1">
    <source>
        <dbReference type="SAM" id="SignalP"/>
    </source>
</evidence>
<dbReference type="GO" id="GO:0004301">
    <property type="term" value="F:epoxide hydrolase activity"/>
    <property type="evidence" value="ECO:0007669"/>
    <property type="project" value="TreeGrafter"/>
</dbReference>
<dbReference type="InterPro" id="IPR000639">
    <property type="entry name" value="Epox_hydrolase-like"/>
</dbReference>
<dbReference type="PANTHER" id="PTHR42977">
    <property type="entry name" value="HYDROLASE-RELATED"/>
    <property type="match status" value="1"/>
</dbReference>
<dbReference type="PRINTS" id="PR00412">
    <property type="entry name" value="EPOXHYDRLASE"/>
</dbReference>
<keyword evidence="1" id="KW-0732">Signal</keyword>
<dbReference type="RefSeq" id="WP_126535722.1">
    <property type="nucleotide sequence ID" value="NZ_BSPM01000008.1"/>
</dbReference>
<dbReference type="Gene3D" id="3.40.50.1820">
    <property type="entry name" value="alpha/beta hydrolase"/>
    <property type="match status" value="1"/>
</dbReference>
<sequence>MLDLLRRGLLAAALATGTLTMTMPLSATPAVAASTHTLYKSVAIDGIRIAYREAGPKDAPVVLLLHGFPSSSHMFRDLIPELADKYRVIAPDYPGFGQSDAPGLDAFPYTFAAITDLVDKFTVAVGAKSYVIYMQDYGGPVGFRLAVAHPERVRGFVVQNAVASVESWSPEAVAGFAPFWKNRTPETEKPVRGFLTAETTRFQYTHGASRTERLSPDAWVSDQANLDKPGNADLQVTMLYNYQDNVAQYPVWKAYLEKNHPPMLIVWGRNDPYFTEKGVAYFQSLLPKAEVHLYDAGHFALETHVDEIASEIRGFLGHLGGHKKG</sequence>
<feature type="chain" id="PRO_5020718383" evidence="1">
    <location>
        <begin position="33"/>
        <end position="325"/>
    </location>
</feature>
<evidence type="ECO:0000313" key="3">
    <source>
        <dbReference type="EMBL" id="TDP87271.1"/>
    </source>
</evidence>
<dbReference type="InterPro" id="IPR000073">
    <property type="entry name" value="AB_hydrolase_1"/>
</dbReference>
<dbReference type="Pfam" id="PF00561">
    <property type="entry name" value="Abhydrolase_1"/>
    <property type="match status" value="1"/>
</dbReference>
<evidence type="ECO:0000259" key="2">
    <source>
        <dbReference type="Pfam" id="PF00561"/>
    </source>
</evidence>
<feature type="domain" description="AB hydrolase-1" evidence="2">
    <location>
        <begin position="60"/>
        <end position="304"/>
    </location>
</feature>
<gene>
    <name evidence="3" type="ORF">EDD54_1160</name>
</gene>
<dbReference type="Proteomes" id="UP000294547">
    <property type="component" value="Unassembled WGS sequence"/>
</dbReference>
<evidence type="ECO:0000313" key="4">
    <source>
        <dbReference type="Proteomes" id="UP000294547"/>
    </source>
</evidence>
<reference evidence="3 4" key="1">
    <citation type="submission" date="2019-03" db="EMBL/GenBank/DDBJ databases">
        <title>Genomic Encyclopedia of Type Strains, Phase IV (KMG-IV): sequencing the most valuable type-strain genomes for metagenomic binning, comparative biology and taxonomic classification.</title>
        <authorList>
            <person name="Goeker M."/>
        </authorList>
    </citation>
    <scope>NUCLEOTIDE SEQUENCE [LARGE SCALE GENOMIC DNA]</scope>
    <source>
        <strain evidence="3 4">DSM 102969</strain>
    </source>
</reference>
<dbReference type="EMBL" id="SNXY01000006">
    <property type="protein sequence ID" value="TDP87271.1"/>
    <property type="molecule type" value="Genomic_DNA"/>
</dbReference>
<dbReference type="SUPFAM" id="SSF53474">
    <property type="entry name" value="alpha/beta-Hydrolases"/>
    <property type="match status" value="1"/>
</dbReference>
<comment type="caution">
    <text evidence="3">The sequence shown here is derived from an EMBL/GenBank/DDBJ whole genome shotgun (WGS) entry which is preliminary data.</text>
</comment>
<dbReference type="PRINTS" id="PR00111">
    <property type="entry name" value="ABHYDROLASE"/>
</dbReference>
<dbReference type="PROSITE" id="PS51318">
    <property type="entry name" value="TAT"/>
    <property type="match status" value="1"/>
</dbReference>
<accession>A0A4R6RKT5</accession>
<dbReference type="InterPro" id="IPR051340">
    <property type="entry name" value="Haloalkane_dehalogenase"/>
</dbReference>
<organism evidence="3 4">
    <name type="scientific">Oharaeibacter diazotrophicus</name>
    <dbReference type="NCBI Taxonomy" id="1920512"/>
    <lineage>
        <taxon>Bacteria</taxon>
        <taxon>Pseudomonadati</taxon>
        <taxon>Pseudomonadota</taxon>
        <taxon>Alphaproteobacteria</taxon>
        <taxon>Hyphomicrobiales</taxon>
        <taxon>Pleomorphomonadaceae</taxon>
        <taxon>Oharaeibacter</taxon>
    </lineage>
</organism>
<keyword evidence="4" id="KW-1185">Reference proteome</keyword>
<dbReference type="InterPro" id="IPR006311">
    <property type="entry name" value="TAT_signal"/>
</dbReference>
<dbReference type="OrthoDB" id="9799612at2"/>
<feature type="signal peptide" evidence="1">
    <location>
        <begin position="1"/>
        <end position="32"/>
    </location>
</feature>
<protein>
    <submittedName>
        <fullName evidence="3">Pimeloyl-ACP methyl ester carboxylesterase</fullName>
    </submittedName>
</protein>
<proteinExistence type="predicted"/>
<dbReference type="PANTHER" id="PTHR42977:SF1">
    <property type="entry name" value="BLR6576 PROTEIN"/>
    <property type="match status" value="1"/>
</dbReference>